<dbReference type="Pfam" id="PF06527">
    <property type="entry name" value="TniQ"/>
    <property type="match status" value="1"/>
</dbReference>
<evidence type="ECO:0000313" key="2">
    <source>
        <dbReference type="EMBL" id="SFI60370.1"/>
    </source>
</evidence>
<accession>A0A1I3JJQ9</accession>
<feature type="domain" description="TniQ" evidence="1">
    <location>
        <begin position="30"/>
        <end position="169"/>
    </location>
</feature>
<reference evidence="2 3" key="1">
    <citation type="submission" date="2016-10" db="EMBL/GenBank/DDBJ databases">
        <authorList>
            <person name="de Groot N.N."/>
        </authorList>
    </citation>
    <scope>NUCLEOTIDE SEQUENCE [LARGE SCALE GENOMIC DNA]</scope>
    <source>
        <strain evidence="2 3">LMG 23650</strain>
    </source>
</reference>
<organism evidence="2 3">
    <name type="scientific">Paraburkholderia megapolitana</name>
    <dbReference type="NCBI Taxonomy" id="420953"/>
    <lineage>
        <taxon>Bacteria</taxon>
        <taxon>Pseudomonadati</taxon>
        <taxon>Pseudomonadota</taxon>
        <taxon>Betaproteobacteria</taxon>
        <taxon>Burkholderiales</taxon>
        <taxon>Burkholderiaceae</taxon>
        <taxon>Paraburkholderia</taxon>
    </lineage>
</organism>
<proteinExistence type="predicted"/>
<evidence type="ECO:0000259" key="1">
    <source>
        <dbReference type="Pfam" id="PF06527"/>
    </source>
</evidence>
<keyword evidence="3" id="KW-1185">Reference proteome</keyword>
<dbReference type="InterPro" id="IPR009492">
    <property type="entry name" value="TniQ"/>
</dbReference>
<name>A0A1I3JJQ9_9BURK</name>
<dbReference type="STRING" id="420953.SAMN05192543_103732"/>
<gene>
    <name evidence="2" type="ORF">SAMN05192543_103732</name>
</gene>
<sequence length="461" mass="52480">MKDAASELWASPEWVMPQRSRLFSISPMGQGTVMVEALHSLVIRLAHAHLVKPAVLVKEEILRDCDINCTQCSAKFVTTYLNTMNGLGKYAAEITTSLEKLTMQSGLDECTFLKWNALFEYRSRRMLHLHPQWCPLCFEHWRLSGVEPYYPLIWQSIIVRHCPVHEVPLEQNCPGCGKAQPFVPRHYYLDHCSYCGCSLAQQGDAARATAGHCISADAQRSIDAVTEMITLGASIRHLLTAEHFWQRLQEAADRFYEGKVKSFEKSIGFAEGVFSNWKLGRHKPSFIAFYQFTSRLNTTPVAFLIDGIPDSFCPPDVKLRAPKRTPVRLTAAEQDRLKSALREIIARGYSELPMRDIAAQLGRRHTFLIYWFQDECRQISSLHRQWVRAQAKNRADTNRNLAIQMIQELYARRVRVTRDLMDDVLGKVGLSLQDPVVREAVYALRTDQLAGSIGKDRGPEA</sequence>
<dbReference type="EMBL" id="FOQU01000003">
    <property type="protein sequence ID" value="SFI60370.1"/>
    <property type="molecule type" value="Genomic_DNA"/>
</dbReference>
<evidence type="ECO:0000313" key="3">
    <source>
        <dbReference type="Proteomes" id="UP000199548"/>
    </source>
</evidence>
<dbReference type="AlphaFoldDB" id="A0A1I3JJQ9"/>
<dbReference type="RefSeq" id="WP_091011609.1">
    <property type="nucleotide sequence ID" value="NZ_CP041745.1"/>
</dbReference>
<dbReference type="Proteomes" id="UP000199548">
    <property type="component" value="Unassembled WGS sequence"/>
</dbReference>
<dbReference type="OrthoDB" id="9056773at2"/>
<protein>
    <submittedName>
        <fullName evidence="2">Transcriptional regulator, TetR family</fullName>
    </submittedName>
</protein>